<dbReference type="Gene3D" id="1.20.1070.10">
    <property type="entry name" value="Rhodopsin 7-helix transmembrane proteins"/>
    <property type="match status" value="1"/>
</dbReference>
<evidence type="ECO:0000313" key="13">
    <source>
        <dbReference type="EMBL" id="KYO24783.1"/>
    </source>
</evidence>
<evidence type="ECO:0000256" key="10">
    <source>
        <dbReference type="RuleBase" id="RU000688"/>
    </source>
</evidence>
<dbReference type="AlphaFoldDB" id="A0A151MJZ6"/>
<feature type="transmembrane region" description="Helical" evidence="11">
    <location>
        <begin position="204"/>
        <end position="227"/>
    </location>
</feature>
<comment type="similarity">
    <text evidence="10">Belongs to the G-protein coupled receptor 1 family.</text>
</comment>
<feature type="transmembrane region" description="Helical" evidence="11">
    <location>
        <begin position="173"/>
        <end position="192"/>
    </location>
</feature>
<dbReference type="FunFam" id="1.20.1070.10:FF:000007">
    <property type="entry name" value="Olfactory receptor"/>
    <property type="match status" value="1"/>
</dbReference>
<dbReference type="InterPro" id="IPR000725">
    <property type="entry name" value="Olfact_rcpt"/>
</dbReference>
<keyword evidence="14" id="KW-1185">Reference proteome</keyword>
<name>A0A151MJZ6_ALLMI</name>
<dbReference type="PROSITE" id="PS50262">
    <property type="entry name" value="G_PROTEIN_RECEP_F1_2"/>
    <property type="match status" value="1"/>
</dbReference>
<dbReference type="Pfam" id="PF01553">
    <property type="entry name" value="Acyltransferase"/>
    <property type="match status" value="1"/>
</dbReference>
<sequence>MVCEQGYQKGNILIILTILHDPHLGSPMYFFLANLAFLDICYCSVTPPKMLADFFSFHKAISYGGCMAQLFFLHFLGAAEAFLLLAMAYDRYVAVFQPLHYTIVVSRELCWILVGATWIGGLFHGAIQVALTAQLPFCGPNVLDNFFCDVPQVVKLACTDTSLVEILTFSNNGLVILFCFLLLLVSYSFLLLKLRAQSAQRQKKVASTCITHIIIVFIMFVPAIYIYCQPFRTIRMEKVVAVLHTVVFPLTNPMIYTLRNKEVKSAMKRMGSPCQSPAAASRCPLTRFYLLGALLAPLRVALAFIVLFLVWPFALLQVVGLSEEKLKEPLKGWRNSIAHGSVYFLSRLMFFLLGFMRIRVRGRQASRLEAPILVAAPHSTFFDPIILLPCDLPKVVSRTENLHVPVIGALLRFNQAILVSRHDPASRKKVVEEVKRRATSRGKWPQVLFFPEGTCSNKKALLKFKPGAFIAGVPIQPVLIRYPNSLDSTTWAWRGPGVLKVIWLTASQLCTTVEVEFLPVYHPSAEESTNPTLYASNVQKTMAQALSIPATECEFVGNLPVCAVGRLRVALEPQLWELSKALRKMRWVPGGNLQPPLSNGPERLGHQELARWLGLAHLEVANGLHTFFKQDEEGRVDSREVQLALQALEGTHSPKELTQLAFQLFCEQQTELEEPRLCQEAFCTILRLVLGTPLADGAELYATLGGIGIHGGLSIGQFQDFTLNHPDYAPLFTTYLCPPMPTRGAPIPHSNGSLLNPPKSKAD</sequence>
<dbReference type="eggNOG" id="KOG4666">
    <property type="taxonomic scope" value="Eukaryota"/>
</dbReference>
<dbReference type="Pfam" id="PF13853">
    <property type="entry name" value="7tm_4"/>
    <property type="match status" value="1"/>
</dbReference>
<evidence type="ECO:0000256" key="3">
    <source>
        <dbReference type="ARBA" id="ARBA00022725"/>
    </source>
</evidence>
<dbReference type="GO" id="GO:0008374">
    <property type="term" value="F:O-acyltransferase activity"/>
    <property type="evidence" value="ECO:0007669"/>
    <property type="project" value="InterPro"/>
</dbReference>
<dbReference type="SUPFAM" id="SSF69593">
    <property type="entry name" value="Glycerol-3-phosphate (1)-acyltransferase"/>
    <property type="match status" value="1"/>
</dbReference>
<evidence type="ECO:0000256" key="6">
    <source>
        <dbReference type="ARBA" id="ARBA00023136"/>
    </source>
</evidence>
<dbReference type="SUPFAM" id="SSF81321">
    <property type="entry name" value="Family A G protein-coupled receptor-like"/>
    <property type="match status" value="1"/>
</dbReference>
<dbReference type="InterPro" id="IPR000276">
    <property type="entry name" value="GPCR_Rhodpsn"/>
</dbReference>
<dbReference type="EMBL" id="AKHW03006003">
    <property type="protein sequence ID" value="KYO24783.1"/>
    <property type="molecule type" value="Genomic_DNA"/>
</dbReference>
<dbReference type="PROSITE" id="PS00237">
    <property type="entry name" value="G_PROTEIN_RECEP_F1_1"/>
    <property type="match status" value="1"/>
</dbReference>
<dbReference type="SMART" id="SM00563">
    <property type="entry name" value="PlsC"/>
    <property type="match status" value="1"/>
</dbReference>
<evidence type="ECO:0000313" key="14">
    <source>
        <dbReference type="Proteomes" id="UP000050525"/>
    </source>
</evidence>
<comment type="caution">
    <text evidence="13">The sequence shown here is derived from an EMBL/GenBank/DDBJ whole genome shotgun (WGS) entry which is preliminary data.</text>
</comment>
<feature type="transmembrane region" description="Helical" evidence="11">
    <location>
        <begin position="28"/>
        <end position="47"/>
    </location>
</feature>
<keyword evidence="5 10" id="KW-0297">G-protein coupled receptor</keyword>
<evidence type="ECO:0000256" key="11">
    <source>
        <dbReference type="SAM" id="Phobius"/>
    </source>
</evidence>
<keyword evidence="2 10" id="KW-0812">Transmembrane</keyword>
<keyword evidence="3" id="KW-0716">Sensory transduction</keyword>
<organism evidence="13 14">
    <name type="scientific">Alligator mississippiensis</name>
    <name type="common">American alligator</name>
    <dbReference type="NCBI Taxonomy" id="8496"/>
    <lineage>
        <taxon>Eukaryota</taxon>
        <taxon>Metazoa</taxon>
        <taxon>Chordata</taxon>
        <taxon>Craniata</taxon>
        <taxon>Vertebrata</taxon>
        <taxon>Euteleostomi</taxon>
        <taxon>Archelosauria</taxon>
        <taxon>Archosauria</taxon>
        <taxon>Crocodylia</taxon>
        <taxon>Alligatoridae</taxon>
        <taxon>Alligatorinae</taxon>
        <taxon>Alligator</taxon>
    </lineage>
</organism>
<evidence type="ECO:0000256" key="1">
    <source>
        <dbReference type="ARBA" id="ARBA00004141"/>
    </source>
</evidence>
<dbReference type="CDD" id="cd07991">
    <property type="entry name" value="LPLAT_LPCAT1-like"/>
    <property type="match status" value="1"/>
</dbReference>
<keyword evidence="6 11" id="KW-0472">Membrane</keyword>
<dbReference type="GO" id="GO:0004930">
    <property type="term" value="F:G protein-coupled receptor activity"/>
    <property type="evidence" value="ECO:0007669"/>
    <property type="project" value="UniProtKB-KW"/>
</dbReference>
<dbReference type="InterPro" id="IPR002123">
    <property type="entry name" value="Plipid/glycerol_acylTrfase"/>
</dbReference>
<dbReference type="PANTHER" id="PTHR48002">
    <property type="entry name" value="OLFACTORY RECEPTOR"/>
    <property type="match status" value="1"/>
</dbReference>
<evidence type="ECO:0000259" key="12">
    <source>
        <dbReference type="PROSITE" id="PS50262"/>
    </source>
</evidence>
<comment type="subcellular location">
    <subcellularLocation>
        <location evidence="1">Membrane</location>
        <topology evidence="1">Multi-pass membrane protein</topology>
    </subcellularLocation>
</comment>
<dbReference type="Proteomes" id="UP000050525">
    <property type="component" value="Unassembled WGS sequence"/>
</dbReference>
<keyword evidence="4 11" id="KW-1133">Transmembrane helix</keyword>
<evidence type="ECO:0000256" key="5">
    <source>
        <dbReference type="ARBA" id="ARBA00023040"/>
    </source>
</evidence>
<dbReference type="InterPro" id="IPR050427">
    <property type="entry name" value="Olfactory_Receptors"/>
</dbReference>
<dbReference type="InterPro" id="IPR017452">
    <property type="entry name" value="GPCR_Rhodpsn_7TM"/>
</dbReference>
<evidence type="ECO:0000256" key="7">
    <source>
        <dbReference type="ARBA" id="ARBA00023170"/>
    </source>
</evidence>
<keyword evidence="3" id="KW-0552">Olfaction</keyword>
<dbReference type="STRING" id="8496.A0A151MJZ6"/>
<feature type="domain" description="G-protein coupled receptors family 1 profile" evidence="12">
    <location>
        <begin position="10"/>
        <end position="256"/>
    </location>
</feature>
<proteinExistence type="inferred from homology"/>
<keyword evidence="13" id="KW-0808">Transferase</keyword>
<dbReference type="PRINTS" id="PR00237">
    <property type="entry name" value="GPCRRHODOPSN"/>
</dbReference>
<feature type="transmembrane region" description="Helical" evidence="11">
    <location>
        <begin position="109"/>
        <end position="131"/>
    </location>
</feature>
<dbReference type="PRINTS" id="PR00245">
    <property type="entry name" value="OLFACTORYR"/>
</dbReference>
<evidence type="ECO:0000256" key="4">
    <source>
        <dbReference type="ARBA" id="ARBA00022989"/>
    </source>
</evidence>
<evidence type="ECO:0000256" key="9">
    <source>
        <dbReference type="ARBA" id="ARBA00025707"/>
    </source>
</evidence>
<dbReference type="CDD" id="cd15937">
    <property type="entry name" value="7tmA_OR4N-like"/>
    <property type="match status" value="1"/>
</dbReference>
<feature type="transmembrane region" description="Helical" evidence="11">
    <location>
        <begin position="288"/>
        <end position="316"/>
    </location>
</feature>
<dbReference type="GO" id="GO:0004984">
    <property type="term" value="F:olfactory receptor activity"/>
    <property type="evidence" value="ECO:0007669"/>
    <property type="project" value="InterPro"/>
</dbReference>
<comment type="pathway">
    <text evidence="9">Phospholipid metabolism.</text>
</comment>
<dbReference type="GO" id="GO:0005886">
    <property type="term" value="C:plasma membrane"/>
    <property type="evidence" value="ECO:0007669"/>
    <property type="project" value="UniProtKB-ARBA"/>
</dbReference>
<gene>
    <name evidence="13" type="primary">LPCAT4</name>
    <name evidence="13" type="ORF">Y1Q_0014080</name>
</gene>
<keyword evidence="7 10" id="KW-0675">Receptor</keyword>
<evidence type="ECO:0000256" key="8">
    <source>
        <dbReference type="ARBA" id="ARBA00023224"/>
    </source>
</evidence>
<accession>A0A151MJZ6</accession>
<evidence type="ECO:0000256" key="2">
    <source>
        <dbReference type="ARBA" id="ARBA00022692"/>
    </source>
</evidence>
<keyword evidence="8 10" id="KW-0807">Transducer</keyword>
<feature type="transmembrane region" description="Helical" evidence="11">
    <location>
        <begin position="239"/>
        <end position="258"/>
    </location>
</feature>
<reference evidence="13 14" key="1">
    <citation type="journal article" date="2012" name="Genome Biol.">
        <title>Sequencing three crocodilian genomes to illuminate the evolution of archosaurs and amniotes.</title>
        <authorList>
            <person name="St John J.A."/>
            <person name="Braun E.L."/>
            <person name="Isberg S.R."/>
            <person name="Miles L.G."/>
            <person name="Chong A.Y."/>
            <person name="Gongora J."/>
            <person name="Dalzell P."/>
            <person name="Moran C."/>
            <person name="Bed'hom B."/>
            <person name="Abzhanov A."/>
            <person name="Burgess S.C."/>
            <person name="Cooksey A.M."/>
            <person name="Castoe T.A."/>
            <person name="Crawford N.G."/>
            <person name="Densmore L.D."/>
            <person name="Drew J.C."/>
            <person name="Edwards S.V."/>
            <person name="Faircloth B.C."/>
            <person name="Fujita M.K."/>
            <person name="Greenwold M.J."/>
            <person name="Hoffmann F.G."/>
            <person name="Howard J.M."/>
            <person name="Iguchi T."/>
            <person name="Janes D.E."/>
            <person name="Khan S.Y."/>
            <person name="Kohno S."/>
            <person name="de Koning A.J."/>
            <person name="Lance S.L."/>
            <person name="McCarthy F.M."/>
            <person name="McCormack J.E."/>
            <person name="Merchant M.E."/>
            <person name="Peterson D.G."/>
            <person name="Pollock D.D."/>
            <person name="Pourmand N."/>
            <person name="Raney B.J."/>
            <person name="Roessler K.A."/>
            <person name="Sanford J.R."/>
            <person name="Sawyer R.H."/>
            <person name="Schmidt C.J."/>
            <person name="Triplett E.W."/>
            <person name="Tuberville T.D."/>
            <person name="Venegas-Anaya M."/>
            <person name="Howard J.T."/>
            <person name="Jarvis E.D."/>
            <person name="Guillette L.J.Jr."/>
            <person name="Glenn T.C."/>
            <person name="Green R.E."/>
            <person name="Ray D.A."/>
        </authorList>
    </citation>
    <scope>NUCLEOTIDE SEQUENCE [LARGE SCALE GENOMIC DNA]</scope>
    <source>
        <strain evidence="13">KSC_2009_1</strain>
    </source>
</reference>
<feature type="transmembrane region" description="Helical" evidence="11">
    <location>
        <begin position="67"/>
        <end position="89"/>
    </location>
</feature>
<dbReference type="InterPro" id="IPR045252">
    <property type="entry name" value="LPCAT1-like"/>
</dbReference>
<protein>
    <submittedName>
        <fullName evidence="13">Lysophospholipid acyltransferase LPCAT4</fullName>
    </submittedName>
</protein>
<keyword evidence="13" id="KW-0012">Acyltransferase</keyword>